<accession>A0A1L8XS38</accession>
<evidence type="ECO:0000313" key="1">
    <source>
        <dbReference type="EMBL" id="GEK36561.1"/>
    </source>
</evidence>
<dbReference type="EMBL" id="BJUG01000003">
    <property type="protein sequence ID" value="GEK36561.1"/>
    <property type="molecule type" value="Genomic_DNA"/>
</dbReference>
<evidence type="ECO:0000313" key="2">
    <source>
        <dbReference type="Proteomes" id="UP000321361"/>
    </source>
</evidence>
<organism evidence="1 2">
    <name type="scientific">Enterococcus thailandicus</name>
    <dbReference type="NCBI Taxonomy" id="417368"/>
    <lineage>
        <taxon>Bacteria</taxon>
        <taxon>Bacillati</taxon>
        <taxon>Bacillota</taxon>
        <taxon>Bacilli</taxon>
        <taxon>Lactobacillales</taxon>
        <taxon>Enterococcaceae</taxon>
        <taxon>Enterococcus</taxon>
    </lineage>
</organism>
<proteinExistence type="predicted"/>
<sequence length="157" mass="18771">MYFKETEYNLLVKQIILKFKKRSLNIEHTISRLFYDNLVDLDRDKDFLIEIVGSDLSRKLVHSFVRYLENESKSIIDFEEIILSMGTNIVRFRDKNNDYWEVEDEISKLIIGLYDETTNLESPKMKAISDKCLDLWDLMYENQIGSIRNLSQKIMDR</sequence>
<reference evidence="1 2" key="1">
    <citation type="submission" date="2019-07" db="EMBL/GenBank/DDBJ databases">
        <title>Whole genome shotgun sequence of Enterococcus thailandicus NBRC 101867.</title>
        <authorList>
            <person name="Hosoyama A."/>
            <person name="Uohara A."/>
            <person name="Ohji S."/>
            <person name="Ichikawa N."/>
        </authorList>
    </citation>
    <scope>NUCLEOTIDE SEQUENCE [LARGE SCALE GENOMIC DNA]</scope>
    <source>
        <strain evidence="1 2">NBRC 101867</strain>
    </source>
</reference>
<protein>
    <submittedName>
        <fullName evidence="1">Uncharacterized protein</fullName>
    </submittedName>
</protein>
<name>A0A1L8XS38_ENTTH</name>
<comment type="caution">
    <text evidence="1">The sequence shown here is derived from an EMBL/GenBank/DDBJ whole genome shotgun (WGS) entry which is preliminary data.</text>
</comment>
<gene>
    <name evidence="1" type="ORF">ETH01_08480</name>
</gene>
<dbReference type="Proteomes" id="UP000321361">
    <property type="component" value="Unassembled WGS sequence"/>
</dbReference>
<dbReference type="AlphaFoldDB" id="A0A1L8XS38"/>
<dbReference type="KEGG" id="eth:CK496_09120"/>